<dbReference type="AlphaFoldDB" id="A0A2P1PR93"/>
<reference evidence="3 4" key="1">
    <citation type="submission" date="2018-03" db="EMBL/GenBank/DDBJ databases">
        <title>Ahniella affigens gen. nov., sp. nov., a gammaproteobacterium isolated from sandy soil near a stream.</title>
        <authorList>
            <person name="Ko Y."/>
            <person name="Kim J.-H."/>
        </authorList>
    </citation>
    <scope>NUCLEOTIDE SEQUENCE [LARGE SCALE GENOMIC DNA]</scope>
    <source>
        <strain evidence="3 4">D13</strain>
    </source>
</reference>
<feature type="compositionally biased region" description="Acidic residues" evidence="1">
    <location>
        <begin position="239"/>
        <end position="248"/>
    </location>
</feature>
<organism evidence="3 4">
    <name type="scientific">Ahniella affigens</name>
    <dbReference type="NCBI Taxonomy" id="2021234"/>
    <lineage>
        <taxon>Bacteria</taxon>
        <taxon>Pseudomonadati</taxon>
        <taxon>Pseudomonadota</taxon>
        <taxon>Gammaproteobacteria</taxon>
        <taxon>Lysobacterales</taxon>
        <taxon>Rhodanobacteraceae</taxon>
        <taxon>Ahniella</taxon>
    </lineage>
</organism>
<feature type="region of interest" description="Disordered" evidence="1">
    <location>
        <begin position="589"/>
        <end position="622"/>
    </location>
</feature>
<feature type="compositionally biased region" description="Polar residues" evidence="1">
    <location>
        <begin position="226"/>
        <end position="236"/>
    </location>
</feature>
<dbReference type="KEGG" id="xba:C7S18_09225"/>
<dbReference type="EMBL" id="CP027860">
    <property type="protein sequence ID" value="AVP97363.1"/>
    <property type="molecule type" value="Genomic_DNA"/>
</dbReference>
<feature type="signal peptide" evidence="2">
    <location>
        <begin position="1"/>
        <end position="23"/>
    </location>
</feature>
<evidence type="ECO:0008006" key="5">
    <source>
        <dbReference type="Google" id="ProtNLM"/>
    </source>
</evidence>
<evidence type="ECO:0000313" key="3">
    <source>
        <dbReference type="EMBL" id="AVP97363.1"/>
    </source>
</evidence>
<feature type="region of interest" description="Disordered" evidence="1">
    <location>
        <begin position="220"/>
        <end position="251"/>
    </location>
</feature>
<gene>
    <name evidence="3" type="ORF">C7S18_09225</name>
</gene>
<evidence type="ECO:0000313" key="4">
    <source>
        <dbReference type="Proteomes" id="UP000241074"/>
    </source>
</evidence>
<proteinExistence type="predicted"/>
<dbReference type="Proteomes" id="UP000241074">
    <property type="component" value="Chromosome"/>
</dbReference>
<keyword evidence="2" id="KW-0732">Signal</keyword>
<name>A0A2P1PR93_9GAMM</name>
<evidence type="ECO:0000256" key="1">
    <source>
        <dbReference type="SAM" id="MobiDB-lite"/>
    </source>
</evidence>
<protein>
    <recommendedName>
        <fullName evidence="5">LTD domain-containing protein</fullName>
    </recommendedName>
</protein>
<accession>A0A2P1PR93</accession>
<feature type="region of interest" description="Disordered" evidence="1">
    <location>
        <begin position="193"/>
        <end position="212"/>
    </location>
</feature>
<keyword evidence="4" id="KW-1185">Reference proteome</keyword>
<reference evidence="3 4" key="2">
    <citation type="submission" date="2018-03" db="EMBL/GenBank/DDBJ databases">
        <authorList>
            <person name="Keele B.F."/>
        </authorList>
    </citation>
    <scope>NUCLEOTIDE SEQUENCE [LARGE SCALE GENOMIC DNA]</scope>
    <source>
        <strain evidence="3 4">D13</strain>
    </source>
</reference>
<evidence type="ECO:0000256" key="2">
    <source>
        <dbReference type="SAM" id="SignalP"/>
    </source>
</evidence>
<sequence length="622" mass="66301">MTEFDMIRKILLLPLLAWSTAFAEMPDWFDPNESTRQNAEGAKSDGANPTEATVGLIGAGEDPAHSVQAVIQAYDTCDAVYESVKAAAGSDPTRAADLVQAASASNSCPCVGENIWAAARLEDRVRLEHRRVPVEIFSLCGCSGAAAQAAATAVPDQADRILSAALNANRRPGGVVDSLGQIGGALGPVGAEGGVLSRKPESQCDQDVDPSDTFDATAVWQPGSVDPSSIPTTLTHQCDEDEDDEDNDSDKTGEVQIEQYVSDGYDRALVIHNGTRSTVDLADENYQVELYFPGEKETGRRISLSGEVPPDGVYVVAGEQSGSAWKQRANLVVPSVLMQPAEAVVLRRGLNDSGCDCARVTVAGTLNGLGTDAEEWREEKEGEQRGEVKLKNADSIGQVRPDEVAQSSWVPPLGAVPQTLARIDSACVNDVNERDEFMNAASYWTAGDARGGNFNPDCAAMSNDVLIAEYAAQTVEDSDNAWRMVELYNNTGAPVDLGEQGYVLEVYAEGERDPKSATVLKGKVDNGGRYLVTTDRAPSTLKDQARLVADELAVPKVDAVVLRRLAVRTSNQCEVEVASALRTLPNVPIPLRPISTRPLSGNPDPEDLPIDPNRGGEIASPN</sequence>
<feature type="chain" id="PRO_5015158524" description="LTD domain-containing protein" evidence="2">
    <location>
        <begin position="24"/>
        <end position="622"/>
    </location>
</feature>
<feature type="region of interest" description="Disordered" evidence="1">
    <location>
        <begin position="29"/>
        <end position="57"/>
    </location>
</feature>